<dbReference type="Proteomes" id="UP001058271">
    <property type="component" value="Chromosome"/>
</dbReference>
<dbReference type="InterPro" id="IPR010982">
    <property type="entry name" value="Lambda_DNA-bd_dom_sf"/>
</dbReference>
<dbReference type="SMART" id="SM00530">
    <property type="entry name" value="HTH_XRE"/>
    <property type="match status" value="1"/>
</dbReference>
<accession>A0ABY5Z4K2</accession>
<gene>
    <name evidence="2" type="ORF">Drose_36605</name>
</gene>
<evidence type="ECO:0000313" key="2">
    <source>
        <dbReference type="EMBL" id="UWZ36481.1"/>
    </source>
</evidence>
<reference evidence="2" key="1">
    <citation type="submission" date="2021-04" db="EMBL/GenBank/DDBJ databases">
        <title>Biosynthetic gene clusters of Dactylosporangioum roseum.</title>
        <authorList>
            <person name="Hartkoorn R.C."/>
            <person name="Beaudoing E."/>
            <person name="Hot D."/>
            <person name="Moureu S."/>
        </authorList>
    </citation>
    <scope>NUCLEOTIDE SEQUENCE</scope>
    <source>
        <strain evidence="2">NRRL B-16295</strain>
    </source>
</reference>
<feature type="domain" description="HTH cro/C1-type" evidence="1">
    <location>
        <begin position="1"/>
        <end position="51"/>
    </location>
</feature>
<keyword evidence="3" id="KW-1185">Reference proteome</keyword>
<dbReference type="SUPFAM" id="SSF47413">
    <property type="entry name" value="lambda repressor-like DNA-binding domains"/>
    <property type="match status" value="1"/>
</dbReference>
<protein>
    <submittedName>
        <fullName evidence="2">Helix-turn-helix transcriptional regulator</fullName>
    </submittedName>
</protein>
<evidence type="ECO:0000313" key="3">
    <source>
        <dbReference type="Proteomes" id="UP001058271"/>
    </source>
</evidence>
<dbReference type="RefSeq" id="WP_260725822.1">
    <property type="nucleotide sequence ID" value="NZ_CP073721.1"/>
</dbReference>
<dbReference type="InterPro" id="IPR001387">
    <property type="entry name" value="Cro/C1-type_HTH"/>
</dbReference>
<sequence length="315" mass="36246">MRLLAGLSQKSLARRIGCNTSYVSKMECGAVPPTVDFARLADDALRAGGDLVDRWQTWYELRRRGDAGRQTAVSEAINVETASTTLLVTHERTTLSFDGDAYAITVLRELENRTERSYNGYEVRIHVDAFPDDVERSRVHHRAHPLVWDHLGFRCWWAPMMSDLDPRKPGAGPTIELVADPTQTVTDKMIEGWIRFEGKRYGELLTLHPGRRLALMYSYTVSSTQWGTWYQRRMRVPTRRLDVELDFPQGLRTLVWGKAITAGDRIGPLGSQIDEHTENGRSIWSWTNGKPEFGDRYRFEWRFGNPPSRQPEEHR</sequence>
<organism evidence="2 3">
    <name type="scientific">Dactylosporangium roseum</name>
    <dbReference type="NCBI Taxonomy" id="47989"/>
    <lineage>
        <taxon>Bacteria</taxon>
        <taxon>Bacillati</taxon>
        <taxon>Actinomycetota</taxon>
        <taxon>Actinomycetes</taxon>
        <taxon>Micromonosporales</taxon>
        <taxon>Micromonosporaceae</taxon>
        <taxon>Dactylosporangium</taxon>
    </lineage>
</organism>
<dbReference type="PROSITE" id="PS50943">
    <property type="entry name" value="HTH_CROC1"/>
    <property type="match status" value="1"/>
</dbReference>
<dbReference type="Gene3D" id="1.10.260.40">
    <property type="entry name" value="lambda repressor-like DNA-binding domains"/>
    <property type="match status" value="1"/>
</dbReference>
<proteinExistence type="predicted"/>
<evidence type="ECO:0000259" key="1">
    <source>
        <dbReference type="PROSITE" id="PS50943"/>
    </source>
</evidence>
<dbReference type="Pfam" id="PF13560">
    <property type="entry name" value="HTH_31"/>
    <property type="match status" value="1"/>
</dbReference>
<dbReference type="CDD" id="cd00093">
    <property type="entry name" value="HTH_XRE"/>
    <property type="match status" value="1"/>
</dbReference>
<name>A0ABY5Z4K2_9ACTN</name>
<dbReference type="EMBL" id="CP073721">
    <property type="protein sequence ID" value="UWZ36481.1"/>
    <property type="molecule type" value="Genomic_DNA"/>
</dbReference>